<dbReference type="AlphaFoldDB" id="A0A833RGJ0"/>
<dbReference type="InterPro" id="IPR058922">
    <property type="entry name" value="WHD_DRP"/>
</dbReference>
<dbReference type="EMBL" id="SWLB01000004">
    <property type="protein sequence ID" value="KAF3339393.1"/>
    <property type="molecule type" value="Genomic_DNA"/>
</dbReference>
<feature type="domain" description="Disease resistance R13L4/SHOC-2-like LRR" evidence="4">
    <location>
        <begin position="210"/>
        <end position="564"/>
    </location>
</feature>
<protein>
    <submittedName>
        <fullName evidence="5">Putative disease resistance protein RGA3</fullName>
    </submittedName>
</protein>
<dbReference type="InterPro" id="IPR044974">
    <property type="entry name" value="Disease_R_plants"/>
</dbReference>
<dbReference type="InterPro" id="IPR027417">
    <property type="entry name" value="P-loop_NTPase"/>
</dbReference>
<dbReference type="Gene3D" id="1.10.8.430">
    <property type="entry name" value="Helical domain of apoptotic protease-activating factors"/>
    <property type="match status" value="1"/>
</dbReference>
<dbReference type="InterPro" id="IPR032675">
    <property type="entry name" value="LRR_dom_sf"/>
</dbReference>
<dbReference type="Pfam" id="PF23598">
    <property type="entry name" value="LRR_14"/>
    <property type="match status" value="1"/>
</dbReference>
<name>A0A833RGJ0_9POAL</name>
<reference evidence="5" key="1">
    <citation type="submission" date="2020-01" db="EMBL/GenBank/DDBJ databases">
        <title>Genome sequence of Kobresia littledalei, the first chromosome-level genome in the family Cyperaceae.</title>
        <authorList>
            <person name="Qu G."/>
        </authorList>
    </citation>
    <scope>NUCLEOTIDE SEQUENCE</scope>
    <source>
        <strain evidence="5">C.B.Clarke</strain>
        <tissue evidence="5">Leaf</tissue>
    </source>
</reference>
<evidence type="ECO:0000256" key="1">
    <source>
        <dbReference type="ARBA" id="ARBA00022737"/>
    </source>
</evidence>
<dbReference type="InterPro" id="IPR042197">
    <property type="entry name" value="Apaf_helical"/>
</dbReference>
<evidence type="ECO:0000313" key="6">
    <source>
        <dbReference type="Proteomes" id="UP000623129"/>
    </source>
</evidence>
<keyword evidence="6" id="KW-1185">Reference proteome</keyword>
<dbReference type="InterPro" id="IPR055414">
    <property type="entry name" value="LRR_R13L4/SHOC2-like"/>
</dbReference>
<dbReference type="FunFam" id="1.10.10.10:FF:000322">
    <property type="entry name" value="Probable disease resistance protein At1g63360"/>
    <property type="match status" value="1"/>
</dbReference>
<organism evidence="5 6">
    <name type="scientific">Carex littledalei</name>
    <dbReference type="NCBI Taxonomy" id="544730"/>
    <lineage>
        <taxon>Eukaryota</taxon>
        <taxon>Viridiplantae</taxon>
        <taxon>Streptophyta</taxon>
        <taxon>Embryophyta</taxon>
        <taxon>Tracheophyta</taxon>
        <taxon>Spermatophyta</taxon>
        <taxon>Magnoliopsida</taxon>
        <taxon>Liliopsida</taxon>
        <taxon>Poales</taxon>
        <taxon>Cyperaceae</taxon>
        <taxon>Cyperoideae</taxon>
        <taxon>Cariceae</taxon>
        <taxon>Carex</taxon>
        <taxon>Carex subgen. Euthyceras</taxon>
    </lineage>
</organism>
<dbReference type="Proteomes" id="UP000623129">
    <property type="component" value="Unassembled WGS sequence"/>
</dbReference>
<dbReference type="GO" id="GO:0009626">
    <property type="term" value="P:plant-type hypersensitive response"/>
    <property type="evidence" value="ECO:0007669"/>
    <property type="project" value="UniProtKB-ARBA"/>
</dbReference>
<evidence type="ECO:0000259" key="4">
    <source>
        <dbReference type="Pfam" id="PF23598"/>
    </source>
</evidence>
<dbReference type="SUPFAM" id="SSF52540">
    <property type="entry name" value="P-loop containing nucleoside triphosphate hydrolases"/>
    <property type="match status" value="1"/>
</dbReference>
<evidence type="ECO:0000256" key="2">
    <source>
        <dbReference type="ARBA" id="ARBA00022821"/>
    </source>
</evidence>
<evidence type="ECO:0000313" key="5">
    <source>
        <dbReference type="EMBL" id="KAF3339393.1"/>
    </source>
</evidence>
<dbReference type="Gene3D" id="3.80.10.10">
    <property type="entry name" value="Ribonuclease Inhibitor"/>
    <property type="match status" value="1"/>
</dbReference>
<dbReference type="PANTHER" id="PTHR23155">
    <property type="entry name" value="DISEASE RESISTANCE PROTEIN RP"/>
    <property type="match status" value="1"/>
</dbReference>
<dbReference type="InterPro" id="IPR036388">
    <property type="entry name" value="WH-like_DNA-bd_sf"/>
</dbReference>
<dbReference type="GO" id="GO:0043531">
    <property type="term" value="F:ADP binding"/>
    <property type="evidence" value="ECO:0007669"/>
    <property type="project" value="InterPro"/>
</dbReference>
<keyword evidence="2" id="KW-0611">Plant defense</keyword>
<dbReference type="GO" id="GO:0042742">
    <property type="term" value="P:defense response to bacterium"/>
    <property type="evidence" value="ECO:0007669"/>
    <property type="project" value="UniProtKB-ARBA"/>
</dbReference>
<comment type="caution">
    <text evidence="5">The sequence shown here is derived from an EMBL/GenBank/DDBJ whole genome shotgun (WGS) entry which is preliminary data.</text>
</comment>
<dbReference type="Pfam" id="PF23559">
    <property type="entry name" value="WHD_DRP"/>
    <property type="match status" value="1"/>
</dbReference>
<dbReference type="GO" id="GO:0002758">
    <property type="term" value="P:innate immune response-activating signaling pathway"/>
    <property type="evidence" value="ECO:0007669"/>
    <property type="project" value="UniProtKB-ARBA"/>
</dbReference>
<dbReference type="PANTHER" id="PTHR23155:SF1211">
    <property type="entry name" value="OS09G0313500 PROTEIN"/>
    <property type="match status" value="1"/>
</dbReference>
<dbReference type="Gene3D" id="1.10.10.10">
    <property type="entry name" value="Winged helix-like DNA-binding domain superfamily/Winged helix DNA-binding domain"/>
    <property type="match status" value="1"/>
</dbReference>
<evidence type="ECO:0000259" key="3">
    <source>
        <dbReference type="Pfam" id="PF23559"/>
    </source>
</evidence>
<dbReference type="OrthoDB" id="762143at2759"/>
<feature type="domain" description="Disease resistance protein winged helix" evidence="3">
    <location>
        <begin position="77"/>
        <end position="143"/>
    </location>
</feature>
<gene>
    <name evidence="5" type="ORF">FCM35_KLT16864</name>
</gene>
<proteinExistence type="predicted"/>
<dbReference type="SUPFAM" id="SSF52058">
    <property type="entry name" value="L domain-like"/>
    <property type="match status" value="1"/>
</dbReference>
<keyword evidence="1" id="KW-0677">Repeat</keyword>
<accession>A0A833RGJ0</accession>
<sequence>MEIGMQIVKKCDGLPLAIKSIGGVLCTKGYSRGNWQAVLRSNVWSMDGLSKDVHHALYLSYEDLPPTLKQCFVFCSLFPEDFEFNKTNLIFMWLAEGFLQDKEDFWELGNEYYAELLLRNFLEDTYKYYNQEQCKMHDLLWSFARQLGKDENYVLREGQVLSGSEGSIKVRRLSIEGNEVNTKVIKKEKGLRTLLLYSKSEIALVDMCKASLNLRILDLSWSNSNFSSLPDSLGNLVHLRYLNVSNSKLGNIPNSIGNLRKLVYFSCSNCKELSYFPQRISNLRELRYLNFRDTKVEAVPMGLNNLEKLYDLYGFKPYKNSLEGFSSLDMLESLSQLISLWLEGLEIVSDRKIAQRANFVSKNQLQFLQLKYTSLSSEEQLSQTNERKMTTEDVLNELCPPCSLEGVTIEGYFGRCLPCWFNLGATLPNLRSLHISNCACFERLAPLGQLPNLNILRIKGAYSVVSVGEEFMQGDTKSKDPRAHAMSYPAIPAFPKLSELGFEGMPNWKEWQWNEGLIAMPKLKQLHIEACPELRSIPEGLLLHATSLQDLDVVGTDNLNSVENFSSIKDIRVVRNPILERISNLPGISYILIKECPNLKAVENLESLQRMEIIGDEMETLPEYLLTTMPQKLRIRCSEDLLLKIASKRESGSEWNRFKHISKVTIYSPDKSFYANYQKTPFSFTTNVKSVQMN</sequence>